<dbReference type="Proteomes" id="UP000001449">
    <property type="component" value="Chromosome 4"/>
</dbReference>
<dbReference type="PaxDb" id="35128-Thaps268640"/>
<name>B8C1C0_THAPS</name>
<dbReference type="InterPro" id="IPR001382">
    <property type="entry name" value="Glyco_hydro_47"/>
</dbReference>
<evidence type="ECO:0000256" key="5">
    <source>
        <dbReference type="ARBA" id="ARBA00023157"/>
    </source>
</evidence>
<dbReference type="InterPro" id="IPR012341">
    <property type="entry name" value="6hp_glycosidase-like_sf"/>
</dbReference>
<reference evidence="10 11" key="2">
    <citation type="journal article" date="2008" name="Nature">
        <title>The Phaeodactylum genome reveals the evolutionary history of diatom genomes.</title>
        <authorList>
            <person name="Bowler C."/>
            <person name="Allen A.E."/>
            <person name="Badger J.H."/>
            <person name="Grimwood J."/>
            <person name="Jabbari K."/>
            <person name="Kuo A."/>
            <person name="Maheswari U."/>
            <person name="Martens C."/>
            <person name="Maumus F."/>
            <person name="Otillar R.P."/>
            <person name="Rayko E."/>
            <person name="Salamov A."/>
            <person name="Vandepoele K."/>
            <person name="Beszteri B."/>
            <person name="Gruber A."/>
            <person name="Heijde M."/>
            <person name="Katinka M."/>
            <person name="Mock T."/>
            <person name="Valentin K."/>
            <person name="Verret F."/>
            <person name="Berges J.A."/>
            <person name="Brownlee C."/>
            <person name="Cadoret J.P."/>
            <person name="Chiovitti A."/>
            <person name="Choi C.J."/>
            <person name="Coesel S."/>
            <person name="De Martino A."/>
            <person name="Detter J.C."/>
            <person name="Durkin C."/>
            <person name="Falciatore A."/>
            <person name="Fournet J."/>
            <person name="Haruta M."/>
            <person name="Huysman M.J."/>
            <person name="Jenkins B.D."/>
            <person name="Jiroutova K."/>
            <person name="Jorgensen R.E."/>
            <person name="Joubert Y."/>
            <person name="Kaplan A."/>
            <person name="Kroger N."/>
            <person name="Kroth P.G."/>
            <person name="La Roche J."/>
            <person name="Lindquist E."/>
            <person name="Lommer M."/>
            <person name="Martin-Jezequel V."/>
            <person name="Lopez P.J."/>
            <person name="Lucas S."/>
            <person name="Mangogna M."/>
            <person name="McGinnis K."/>
            <person name="Medlin L.K."/>
            <person name="Montsant A."/>
            <person name="Oudot-Le Secq M.P."/>
            <person name="Napoli C."/>
            <person name="Obornik M."/>
            <person name="Parker M.S."/>
            <person name="Petit J.L."/>
            <person name="Porcel B.M."/>
            <person name="Poulsen N."/>
            <person name="Robison M."/>
            <person name="Rychlewski L."/>
            <person name="Rynearson T.A."/>
            <person name="Schmutz J."/>
            <person name="Shapiro H."/>
            <person name="Siaut M."/>
            <person name="Stanley M."/>
            <person name="Sussman M.R."/>
            <person name="Taylor A.R."/>
            <person name="Vardi A."/>
            <person name="von Dassow P."/>
            <person name="Vyverman W."/>
            <person name="Willis A."/>
            <person name="Wyrwicz L.S."/>
            <person name="Rokhsar D.S."/>
            <person name="Weissenbach J."/>
            <person name="Armbrust E.V."/>
            <person name="Green B.R."/>
            <person name="Van de Peer Y."/>
            <person name="Grigoriev I.V."/>
        </authorList>
    </citation>
    <scope>NUCLEOTIDE SEQUENCE [LARGE SCALE GENOMIC DNA]</scope>
    <source>
        <strain evidence="10 11">CCMP1335</strain>
    </source>
</reference>
<keyword evidence="9" id="KW-0326">Glycosidase</keyword>
<feature type="active site" description="Proton donor" evidence="6">
    <location>
        <position position="323"/>
    </location>
</feature>
<dbReference type="KEGG" id="tps:THAPSDRAFT_268640"/>
<keyword evidence="4 9" id="KW-0378">Hydrolase</keyword>
<protein>
    <recommendedName>
        <fullName evidence="9">alpha-1,2-Mannosidase</fullName>
        <ecNumber evidence="9">3.2.1.-</ecNumber>
    </recommendedName>
</protein>
<dbReference type="Gene3D" id="1.50.10.10">
    <property type="match status" value="1"/>
</dbReference>
<dbReference type="PANTHER" id="PTHR11742:SF6">
    <property type="entry name" value="MANNOSYL-OLIGOSACCHARIDE ALPHA-1,2-MANNOSIDASE IA-RELATED"/>
    <property type="match status" value="1"/>
</dbReference>
<dbReference type="EC" id="3.2.1.-" evidence="9"/>
<proteinExistence type="inferred from homology"/>
<feature type="active site" evidence="6">
    <location>
        <position position="209"/>
    </location>
</feature>
<evidence type="ECO:0000256" key="1">
    <source>
        <dbReference type="ARBA" id="ARBA00001913"/>
    </source>
</evidence>
<dbReference type="GO" id="GO:0036503">
    <property type="term" value="P:ERAD pathway"/>
    <property type="evidence" value="ECO:0000318"/>
    <property type="project" value="GO_Central"/>
</dbReference>
<keyword evidence="5 8" id="KW-1015">Disulfide bond</keyword>
<keyword evidence="7" id="KW-0106">Calcium</keyword>
<dbReference type="RefSeq" id="XP_002289677.1">
    <property type="nucleotide sequence ID" value="XM_002289641.1"/>
</dbReference>
<dbReference type="GO" id="GO:0005975">
    <property type="term" value="P:carbohydrate metabolic process"/>
    <property type="evidence" value="ECO:0007669"/>
    <property type="project" value="InterPro"/>
</dbReference>
<dbReference type="GO" id="GO:0000139">
    <property type="term" value="C:Golgi membrane"/>
    <property type="evidence" value="ECO:0000318"/>
    <property type="project" value="GO_Central"/>
</dbReference>
<dbReference type="GeneID" id="7452605"/>
<gene>
    <name evidence="10" type="ORF">THAPSDRAFT_268640</name>
</gene>
<evidence type="ECO:0000256" key="3">
    <source>
        <dbReference type="ARBA" id="ARBA00007658"/>
    </source>
</evidence>
<dbReference type="GO" id="GO:0005509">
    <property type="term" value="F:calcium ion binding"/>
    <property type="evidence" value="ECO:0007669"/>
    <property type="project" value="InterPro"/>
</dbReference>
<feature type="binding site" evidence="7">
    <location>
        <position position="434"/>
    </location>
    <ligand>
        <name>Ca(2+)</name>
        <dbReference type="ChEBI" id="CHEBI:29108"/>
    </ligand>
</feature>
<evidence type="ECO:0000256" key="7">
    <source>
        <dbReference type="PIRSR" id="PIRSR601382-2"/>
    </source>
</evidence>
<keyword evidence="7" id="KW-0479">Metal-binding</keyword>
<dbReference type="PRINTS" id="PR00747">
    <property type="entry name" value="GLYHDRLASE47"/>
</dbReference>
<comment type="pathway">
    <text evidence="2">Protein modification; protein glycosylation.</text>
</comment>
<keyword evidence="11" id="KW-1185">Reference proteome</keyword>
<comment type="cofactor">
    <cofactor evidence="1 7">
        <name>Ca(2+)</name>
        <dbReference type="ChEBI" id="CHEBI:29108"/>
    </cofactor>
</comment>
<organism evidence="10 11">
    <name type="scientific">Thalassiosira pseudonana</name>
    <name type="common">Marine diatom</name>
    <name type="synonym">Cyclotella nana</name>
    <dbReference type="NCBI Taxonomy" id="35128"/>
    <lineage>
        <taxon>Eukaryota</taxon>
        <taxon>Sar</taxon>
        <taxon>Stramenopiles</taxon>
        <taxon>Ochrophyta</taxon>
        <taxon>Bacillariophyta</taxon>
        <taxon>Coscinodiscophyceae</taxon>
        <taxon>Thalassiosirophycidae</taxon>
        <taxon>Thalassiosirales</taxon>
        <taxon>Thalassiosiraceae</taxon>
        <taxon>Thalassiosira</taxon>
    </lineage>
</organism>
<evidence type="ECO:0000256" key="8">
    <source>
        <dbReference type="PIRSR" id="PIRSR601382-3"/>
    </source>
</evidence>
<feature type="disulfide bond" evidence="8">
    <location>
        <begin position="273"/>
        <end position="309"/>
    </location>
</feature>
<dbReference type="STRING" id="35128.B8C1C0"/>
<dbReference type="OMA" id="WRMFKNI"/>
<dbReference type="GO" id="GO:0004571">
    <property type="term" value="F:mannosyl-oligosaccharide 1,2-alpha-mannosidase activity"/>
    <property type="evidence" value="ECO:0000318"/>
    <property type="project" value="GO_Central"/>
</dbReference>
<dbReference type="EMBL" id="CM000641">
    <property type="protein sequence ID" value="EED93214.1"/>
    <property type="molecule type" value="Genomic_DNA"/>
</dbReference>
<dbReference type="InParanoid" id="B8C1C0"/>
<dbReference type="SUPFAM" id="SSF48225">
    <property type="entry name" value="Seven-hairpin glycosidases"/>
    <property type="match status" value="1"/>
</dbReference>
<accession>B8C1C0</accession>
<evidence type="ECO:0000256" key="9">
    <source>
        <dbReference type="RuleBase" id="RU361193"/>
    </source>
</evidence>
<evidence type="ECO:0000256" key="6">
    <source>
        <dbReference type="PIRSR" id="PIRSR601382-1"/>
    </source>
</evidence>
<dbReference type="InterPro" id="IPR036026">
    <property type="entry name" value="Seven-hairpin_glycosidases"/>
</dbReference>
<comment type="similarity">
    <text evidence="3 9">Belongs to the glycosyl hydrolase 47 family.</text>
</comment>
<feature type="active site" description="Proton donor" evidence="6">
    <location>
        <position position="75"/>
    </location>
</feature>
<dbReference type="HOGENOM" id="CLU_003818_3_2_1"/>
<sequence length="446" mass="50583">MKHVWKNYRELAFGKDELHPVSGKATNSWGGMGATLVDSLDTLWLMDLKKEFNDGKDWVEKTMSHTMVGEVNGFETTIRILGGLLSAYDLSNEVVFLKKAEYLGSRLFKAFDSKSGLPKGKINLSNGRSRYSGEGHSFVLAQVASLQLEYRDLAQATGKSEYATKSERVFDILGRIMPRDGLLPLNIKEKRNGDVYFSNSKISFGGMGDSAYEYFLKAWLQGGRKEKSYRDLWDRSVNGMHRNLLQKSSPNGLTYIAEKNGKKMDHKMGHLTCFMAGSLALGSYTDPDGFDSPRAQRDLKAAKALAYTCYQMYARSKTGISPEYVNFNGCDDFHISVSAPNYVLRPEVVESFYYLSVLTGDPIYREWGWEVFQSIEKYCRAQYGYGSLKNVDLPSMQPQDEMESFFLAETLKYLYLLFDPDSEIDILNKHVFNTEAHPLKIFEDSV</sequence>
<dbReference type="GO" id="GO:0005783">
    <property type="term" value="C:endoplasmic reticulum"/>
    <property type="evidence" value="ECO:0000318"/>
    <property type="project" value="GO_Central"/>
</dbReference>
<dbReference type="FunFam" id="1.50.10.10:FF:000055">
    <property type="entry name" value="alpha-1,2-Mannosidase"/>
    <property type="match status" value="1"/>
</dbReference>
<reference evidence="10 11" key="1">
    <citation type="journal article" date="2004" name="Science">
        <title>The genome of the diatom Thalassiosira pseudonana: ecology, evolution, and metabolism.</title>
        <authorList>
            <person name="Armbrust E.V."/>
            <person name="Berges J.A."/>
            <person name="Bowler C."/>
            <person name="Green B.R."/>
            <person name="Martinez D."/>
            <person name="Putnam N.H."/>
            <person name="Zhou S."/>
            <person name="Allen A.E."/>
            <person name="Apt K.E."/>
            <person name="Bechner M."/>
            <person name="Brzezinski M.A."/>
            <person name="Chaal B.K."/>
            <person name="Chiovitti A."/>
            <person name="Davis A.K."/>
            <person name="Demarest M.S."/>
            <person name="Detter J.C."/>
            <person name="Glavina T."/>
            <person name="Goodstein D."/>
            <person name="Hadi M.Z."/>
            <person name="Hellsten U."/>
            <person name="Hildebrand M."/>
            <person name="Jenkins B.D."/>
            <person name="Jurka J."/>
            <person name="Kapitonov V.V."/>
            <person name="Kroger N."/>
            <person name="Lau W.W."/>
            <person name="Lane T.W."/>
            <person name="Larimer F.W."/>
            <person name="Lippmeier J.C."/>
            <person name="Lucas S."/>
            <person name="Medina M."/>
            <person name="Montsant A."/>
            <person name="Obornik M."/>
            <person name="Parker M.S."/>
            <person name="Palenik B."/>
            <person name="Pazour G.J."/>
            <person name="Richardson P.M."/>
            <person name="Rynearson T.A."/>
            <person name="Saito M.A."/>
            <person name="Schwartz D.C."/>
            <person name="Thamatrakoln K."/>
            <person name="Valentin K."/>
            <person name="Vardi A."/>
            <person name="Wilkerson F.P."/>
            <person name="Rokhsar D.S."/>
        </authorList>
    </citation>
    <scope>NUCLEOTIDE SEQUENCE [LARGE SCALE GENOMIC DNA]</scope>
    <source>
        <strain evidence="10 11">CCMP1335</strain>
    </source>
</reference>
<evidence type="ECO:0000256" key="4">
    <source>
        <dbReference type="ARBA" id="ARBA00022801"/>
    </source>
</evidence>
<dbReference type="eggNOG" id="KOG2204">
    <property type="taxonomic scope" value="Eukaryota"/>
</dbReference>
<dbReference type="Pfam" id="PF01532">
    <property type="entry name" value="Glyco_hydro_47"/>
    <property type="match status" value="1"/>
</dbReference>
<dbReference type="AlphaFoldDB" id="B8C1C0"/>
<evidence type="ECO:0000256" key="2">
    <source>
        <dbReference type="ARBA" id="ARBA00004922"/>
    </source>
</evidence>
<evidence type="ECO:0000313" key="11">
    <source>
        <dbReference type="Proteomes" id="UP000001449"/>
    </source>
</evidence>
<feature type="active site" evidence="6">
    <location>
        <position position="347"/>
    </location>
</feature>
<dbReference type="PANTHER" id="PTHR11742">
    <property type="entry name" value="MANNOSYL-OLIGOSACCHARIDE ALPHA-1,2-MANNOSIDASE-RELATED"/>
    <property type="match status" value="1"/>
</dbReference>
<evidence type="ECO:0000313" key="10">
    <source>
        <dbReference type="EMBL" id="EED93214.1"/>
    </source>
</evidence>
<dbReference type="InterPro" id="IPR050749">
    <property type="entry name" value="Glycosyl_Hydrolase_47"/>
</dbReference>